<dbReference type="GO" id="GO:0042026">
    <property type="term" value="P:protein refolding"/>
    <property type="evidence" value="ECO:0007669"/>
    <property type="project" value="TreeGrafter"/>
</dbReference>
<dbReference type="PANTHER" id="PTHR43096">
    <property type="entry name" value="DNAJ HOMOLOG 1, MITOCHONDRIAL-RELATED"/>
    <property type="match status" value="1"/>
</dbReference>
<dbReference type="Pfam" id="PF01556">
    <property type="entry name" value="DnaJ_C"/>
    <property type="match status" value="1"/>
</dbReference>
<dbReference type="InterPro" id="IPR002939">
    <property type="entry name" value="DnaJ_C"/>
</dbReference>
<dbReference type="OrthoDB" id="9779889at2"/>
<dbReference type="FunFam" id="2.60.260.20:FF:000013">
    <property type="entry name" value="DnaJ subfamily B member 11"/>
    <property type="match status" value="1"/>
</dbReference>
<feature type="domain" description="J" evidence="2">
    <location>
        <begin position="4"/>
        <end position="68"/>
    </location>
</feature>
<organism evidence="3 4">
    <name type="scientific">Helicobacter anseris</name>
    <dbReference type="NCBI Taxonomy" id="375926"/>
    <lineage>
        <taxon>Bacteria</taxon>
        <taxon>Pseudomonadati</taxon>
        <taxon>Campylobacterota</taxon>
        <taxon>Epsilonproteobacteria</taxon>
        <taxon>Campylobacterales</taxon>
        <taxon>Helicobacteraceae</taxon>
        <taxon>Helicobacter</taxon>
    </lineage>
</organism>
<dbReference type="GO" id="GO:0005737">
    <property type="term" value="C:cytoplasm"/>
    <property type="evidence" value="ECO:0007669"/>
    <property type="project" value="TreeGrafter"/>
</dbReference>
<dbReference type="CDD" id="cd06257">
    <property type="entry name" value="DnaJ"/>
    <property type="match status" value="1"/>
</dbReference>
<dbReference type="Gene3D" id="1.10.287.110">
    <property type="entry name" value="DnaJ domain"/>
    <property type="match status" value="1"/>
</dbReference>
<dbReference type="InterPro" id="IPR036869">
    <property type="entry name" value="J_dom_sf"/>
</dbReference>
<protein>
    <submittedName>
        <fullName evidence="3">DnaJ family protein</fullName>
    </submittedName>
</protein>
<evidence type="ECO:0000256" key="1">
    <source>
        <dbReference type="ARBA" id="ARBA00023186"/>
    </source>
</evidence>
<keyword evidence="1" id="KW-0143">Chaperone</keyword>
<dbReference type="SMART" id="SM00271">
    <property type="entry name" value="DnaJ"/>
    <property type="match status" value="1"/>
</dbReference>
<dbReference type="EMBL" id="NXLX01000004">
    <property type="protein sequence ID" value="RDU74184.1"/>
    <property type="molecule type" value="Genomic_DNA"/>
</dbReference>
<evidence type="ECO:0000313" key="3">
    <source>
        <dbReference type="EMBL" id="RDU74184.1"/>
    </source>
</evidence>
<comment type="caution">
    <text evidence="3">The sequence shown here is derived from an EMBL/GenBank/DDBJ whole genome shotgun (WGS) entry which is preliminary data.</text>
</comment>
<dbReference type="GO" id="GO:0051082">
    <property type="term" value="F:unfolded protein binding"/>
    <property type="evidence" value="ECO:0007669"/>
    <property type="project" value="InterPro"/>
</dbReference>
<dbReference type="InterPro" id="IPR001623">
    <property type="entry name" value="DnaJ_domain"/>
</dbReference>
<name>A0A3D8JBE6_9HELI</name>
<dbReference type="Gene3D" id="2.60.260.20">
    <property type="entry name" value="Urease metallochaperone UreE, N-terminal domain"/>
    <property type="match status" value="2"/>
</dbReference>
<dbReference type="AlphaFoldDB" id="A0A3D8JBE6"/>
<evidence type="ECO:0000313" key="4">
    <source>
        <dbReference type="Proteomes" id="UP000256695"/>
    </source>
</evidence>
<dbReference type="CDD" id="cd10747">
    <property type="entry name" value="DnaJ_C"/>
    <property type="match status" value="1"/>
</dbReference>
<dbReference type="RefSeq" id="WP_115578692.1">
    <property type="nucleotide sequence ID" value="NZ_NXLX01000004.1"/>
</dbReference>
<proteinExistence type="predicted"/>
<reference evidence="3 4" key="1">
    <citation type="submission" date="2018-04" db="EMBL/GenBank/DDBJ databases">
        <title>Novel Campyloabacter and Helicobacter Species and Strains.</title>
        <authorList>
            <person name="Mannion A.J."/>
            <person name="Shen Z."/>
            <person name="Fox J.G."/>
        </authorList>
    </citation>
    <scope>NUCLEOTIDE SEQUENCE [LARGE SCALE GENOMIC DNA]</scope>
    <source>
        <strain evidence="3 4">MIT 04-9362</strain>
    </source>
</reference>
<gene>
    <name evidence="3" type="ORF">CQA57_02645</name>
</gene>
<evidence type="ECO:0000259" key="2">
    <source>
        <dbReference type="PROSITE" id="PS50076"/>
    </source>
</evidence>
<sequence>MKKSLYETLEVSENATPEEIKKAYRKLARKYHPDVNKDKDAEEKFKEINAAYEILSDANKKAQYDQFGDNMFGGQNFSDFARNQGNINLDDILESIFGNSGGFGAGSRSFNFGGFNNFDGFNHFSPNLDIHSTINIPFKIAILGGKQHVNMQHDNFDIKIPAGIKEGDTIRAKGKGKAQGNMRGDLLLKIHVLSDEEYTRDEDDLIKQCDISLKTAMFGGTINVTTLYKDVKLKIPANTKNNQKFRLKELGVKNRKNGQMGNLYLKINIIIPKIQDLSEDLQNQLQKELPVQ</sequence>
<dbReference type="InterPro" id="IPR018253">
    <property type="entry name" value="DnaJ_domain_CS"/>
</dbReference>
<dbReference type="Pfam" id="PF00226">
    <property type="entry name" value="DnaJ"/>
    <property type="match status" value="1"/>
</dbReference>
<dbReference type="PANTHER" id="PTHR43096:SF52">
    <property type="entry name" value="DNAJ HOMOLOG 1, MITOCHONDRIAL-RELATED"/>
    <property type="match status" value="1"/>
</dbReference>
<dbReference type="PRINTS" id="PR00625">
    <property type="entry name" value="JDOMAIN"/>
</dbReference>
<dbReference type="PROSITE" id="PS50076">
    <property type="entry name" value="DNAJ_2"/>
    <property type="match status" value="1"/>
</dbReference>
<keyword evidence="4" id="KW-1185">Reference proteome</keyword>
<dbReference type="Proteomes" id="UP000256695">
    <property type="component" value="Unassembled WGS sequence"/>
</dbReference>
<dbReference type="InterPro" id="IPR008971">
    <property type="entry name" value="HSP40/DnaJ_pept-bd"/>
</dbReference>
<dbReference type="SUPFAM" id="SSF46565">
    <property type="entry name" value="Chaperone J-domain"/>
    <property type="match status" value="1"/>
</dbReference>
<accession>A0A3D8JBE6</accession>
<dbReference type="PROSITE" id="PS00636">
    <property type="entry name" value="DNAJ_1"/>
    <property type="match status" value="1"/>
</dbReference>
<dbReference type="SUPFAM" id="SSF49493">
    <property type="entry name" value="HSP40/DnaJ peptide-binding domain"/>
    <property type="match status" value="2"/>
</dbReference>